<name>A0ABY8TTL4_TETOB</name>
<comment type="similarity">
    <text evidence="3">Belongs to the cyclin family.</text>
</comment>
<keyword evidence="1" id="KW-0132">Cell division</keyword>
<keyword evidence="3" id="KW-0195">Cyclin</keyword>
<evidence type="ECO:0000259" key="4">
    <source>
        <dbReference type="SMART" id="SM00385"/>
    </source>
</evidence>
<evidence type="ECO:0000313" key="6">
    <source>
        <dbReference type="Proteomes" id="UP001244341"/>
    </source>
</evidence>
<accession>A0ABY8TTL4</accession>
<dbReference type="PANTHER" id="PTHR10177">
    <property type="entry name" value="CYCLINS"/>
    <property type="match status" value="1"/>
</dbReference>
<reference evidence="5 6" key="1">
    <citation type="submission" date="2023-05" db="EMBL/GenBank/DDBJ databases">
        <title>A 100% complete, gapless, phased diploid assembly of the Scenedesmus obliquus UTEX 3031 genome.</title>
        <authorList>
            <person name="Biondi T.C."/>
            <person name="Hanschen E.R."/>
            <person name="Kwon T."/>
            <person name="Eng W."/>
            <person name="Kruse C.P.S."/>
            <person name="Koehler S.I."/>
            <person name="Kunde Y."/>
            <person name="Gleasner C.D."/>
            <person name="You Mak K.T."/>
            <person name="Polle J."/>
            <person name="Hovde B.T."/>
            <person name="Starkenburg S.R."/>
        </authorList>
    </citation>
    <scope>NUCLEOTIDE SEQUENCE [LARGE SCALE GENOMIC DNA]</scope>
    <source>
        <strain evidence="5 6">DOE0152z</strain>
    </source>
</reference>
<organism evidence="5 6">
    <name type="scientific">Tetradesmus obliquus</name>
    <name type="common">Green alga</name>
    <name type="synonym">Acutodesmus obliquus</name>
    <dbReference type="NCBI Taxonomy" id="3088"/>
    <lineage>
        <taxon>Eukaryota</taxon>
        <taxon>Viridiplantae</taxon>
        <taxon>Chlorophyta</taxon>
        <taxon>core chlorophytes</taxon>
        <taxon>Chlorophyceae</taxon>
        <taxon>CS clade</taxon>
        <taxon>Sphaeropleales</taxon>
        <taxon>Scenedesmaceae</taxon>
        <taxon>Tetradesmus</taxon>
    </lineage>
</organism>
<dbReference type="SMART" id="SM00385">
    <property type="entry name" value="CYCLIN"/>
    <property type="match status" value="1"/>
</dbReference>
<evidence type="ECO:0000256" key="2">
    <source>
        <dbReference type="ARBA" id="ARBA00023306"/>
    </source>
</evidence>
<dbReference type="InterPro" id="IPR006671">
    <property type="entry name" value="Cyclin_N"/>
</dbReference>
<dbReference type="InterPro" id="IPR013763">
    <property type="entry name" value="Cyclin-like_dom"/>
</dbReference>
<gene>
    <name evidence="5" type="ORF">OEZ85_011720</name>
</gene>
<keyword evidence="2" id="KW-0131">Cell cycle</keyword>
<protein>
    <recommendedName>
        <fullName evidence="4">Cyclin-like domain-containing protein</fullName>
    </recommendedName>
</protein>
<keyword evidence="6" id="KW-1185">Reference proteome</keyword>
<feature type="domain" description="Cyclin-like" evidence="4">
    <location>
        <begin position="44"/>
        <end position="129"/>
    </location>
</feature>
<dbReference type="SUPFAM" id="SSF47954">
    <property type="entry name" value="Cyclin-like"/>
    <property type="match status" value="1"/>
</dbReference>
<proteinExistence type="inferred from homology"/>
<dbReference type="InterPro" id="IPR039361">
    <property type="entry name" value="Cyclin"/>
</dbReference>
<evidence type="ECO:0000256" key="3">
    <source>
        <dbReference type="RuleBase" id="RU000383"/>
    </source>
</evidence>
<dbReference type="InterPro" id="IPR036915">
    <property type="entry name" value="Cyclin-like_sf"/>
</dbReference>
<evidence type="ECO:0000313" key="5">
    <source>
        <dbReference type="EMBL" id="WIA11616.1"/>
    </source>
</evidence>
<evidence type="ECO:0000256" key="1">
    <source>
        <dbReference type="ARBA" id="ARBA00022618"/>
    </source>
</evidence>
<dbReference type="EMBL" id="CP126210">
    <property type="protein sequence ID" value="WIA11616.1"/>
    <property type="molecule type" value="Genomic_DNA"/>
</dbReference>
<dbReference type="Gene3D" id="1.10.472.10">
    <property type="entry name" value="Cyclin-like"/>
    <property type="match status" value="1"/>
</dbReference>
<dbReference type="Proteomes" id="UP001244341">
    <property type="component" value="Chromosome 3b"/>
</dbReference>
<dbReference type="Pfam" id="PF00134">
    <property type="entry name" value="Cyclin_N"/>
    <property type="match status" value="1"/>
</dbReference>
<sequence>MIRRQMDVEQEVHPPRQFLDPHRQAAAAGSSDFLTPGMRMIVASWMVEVAEEFRLQQETLHLATGLLDRFLSSTQDVPRCVLQLLAVACMMLAAKDLEVVQPTVEQFCAVTANHFKRQDLLRMERIVLDVLEFRLSSPSSYTFLHLLAQACSHCVTPSVLSLAIVLLHRALCNMLAMSALSGRGSDLLQQQAHAADALQASVCVVVSVGVSPLRSTYIAHMRT</sequence>